<feature type="compositionally biased region" description="Acidic residues" evidence="6">
    <location>
        <begin position="1750"/>
        <end position="1766"/>
    </location>
</feature>
<dbReference type="PROSITE" id="PS00298">
    <property type="entry name" value="HSP90"/>
    <property type="match status" value="1"/>
</dbReference>
<dbReference type="InterPro" id="IPR020575">
    <property type="entry name" value="Hsp90_N"/>
</dbReference>
<evidence type="ECO:0000313" key="8">
    <source>
        <dbReference type="EMBL" id="KAH0871091.1"/>
    </source>
</evidence>
<accession>A0ABQ7YTQ1</accession>
<dbReference type="InterPro" id="IPR035441">
    <property type="entry name" value="TFIIS/LEDGF_dom_sf"/>
</dbReference>
<evidence type="ECO:0000256" key="5">
    <source>
        <dbReference type="PROSITE-ProRule" id="PRU00649"/>
    </source>
</evidence>
<feature type="compositionally biased region" description="Basic and acidic residues" evidence="6">
    <location>
        <begin position="413"/>
        <end position="428"/>
    </location>
</feature>
<dbReference type="SUPFAM" id="SSF55874">
    <property type="entry name" value="ATPase domain of HSP90 chaperone/DNA topoisomerase II/histidine kinase"/>
    <property type="match status" value="1"/>
</dbReference>
<feature type="region of interest" description="Disordered" evidence="6">
    <location>
        <begin position="1025"/>
        <end position="1055"/>
    </location>
</feature>
<dbReference type="Gene3D" id="3.30.565.10">
    <property type="entry name" value="Histidine kinase-like ATPase, C-terminal domain"/>
    <property type="match status" value="1"/>
</dbReference>
<feature type="compositionally biased region" description="Basic and acidic residues" evidence="6">
    <location>
        <begin position="527"/>
        <end position="548"/>
    </location>
</feature>
<keyword evidence="9" id="KW-1185">Reference proteome</keyword>
<dbReference type="SUPFAM" id="SSF47676">
    <property type="entry name" value="Conserved domain common to transcription factors TFIIS, elongin A, CRSP70"/>
    <property type="match status" value="1"/>
</dbReference>
<evidence type="ECO:0000313" key="9">
    <source>
        <dbReference type="Proteomes" id="UP000824890"/>
    </source>
</evidence>
<keyword evidence="2" id="KW-0547">Nucleotide-binding</keyword>
<organism evidence="8 9">
    <name type="scientific">Brassica napus</name>
    <name type="common">Rape</name>
    <dbReference type="NCBI Taxonomy" id="3708"/>
    <lineage>
        <taxon>Eukaryota</taxon>
        <taxon>Viridiplantae</taxon>
        <taxon>Streptophyta</taxon>
        <taxon>Embryophyta</taxon>
        <taxon>Tracheophyta</taxon>
        <taxon>Spermatophyta</taxon>
        <taxon>Magnoliopsida</taxon>
        <taxon>eudicotyledons</taxon>
        <taxon>Gunneridae</taxon>
        <taxon>Pentapetalae</taxon>
        <taxon>rosids</taxon>
        <taxon>malvids</taxon>
        <taxon>Brassicales</taxon>
        <taxon>Brassicaceae</taxon>
        <taxon>Brassiceae</taxon>
        <taxon>Brassica</taxon>
    </lineage>
</organism>
<dbReference type="PANTHER" id="PTHR11528">
    <property type="entry name" value="HEAT SHOCK PROTEIN 90 FAMILY MEMBER"/>
    <property type="match status" value="1"/>
</dbReference>
<sequence>MALEDFFTLTELRDGLTVTSRVQELVSVMQSNKDSVLKDAGDASRQWTAVASTIAVTKNRECLDVFVNLDGVRYFGSWLAEAQTLGNESVDKSVDESILALLEAVENIGVDGSRLVSSGIWVAVKKLVDHGSSRVQDQARKLFDSWKDKVVNDHSERDIESCSKAHDDEMRVVAVSMEISGLKSGVTLCSTQSSKEKQCPEITDEALPSGTSGENNSDQDKGLELQNDKVGSASNVNSHRSNMMTETLNESSTDVIMKDVQDNLSPKGKGSMRETIVPTVSSSLLSSERGSVEGASNAPLGAEISKEKHLGIYGDFPEKMGGAVAVSSSSAGHVAASSDSVIASMELEKNEVRRNASETIYGSDDASLAHSSKHVPSLAHVRDNQDSDNSSRLSGGHGRNDKLESDSMTTAHAENEDKKDGKDHLDIKKKVKRKKNRRSSRSMTISQRLGAIDKTTADIDLGILDALEVATKVAQEVAREVDSGEASQSSSDEELSDESGQSGSQDSHDDELHTGSPSKGLSMGESHSIEEPHVGDEDVMDEKNDKLENGMMNTDDVKEKHLAVAAKSEVGRENSPCGFDLNEDICPDETDVVMSISESGMPAASPLQLERSLSAKGSGAPRGDSRDKQALCIDLNVAEVGDDQVEDQTPWKQFPFSSSNSRDGESSHEPNLRGSSRFNLDLNCANEDDDMPPPSEVKMETRLFLSRNSQQSASPVSSLSVAQQSGKEVNFDLNDRPQFFIESRDQGPYYGQHPWSTVPYGGEKLDEPVMSLLGTKVDFDRKDSVSQMPSFLSNGKSLEPAVGLFMGRTGSSLGLAPGVSFSPAPTYGYNGFTGPPPGMSMSPSPMYVPGTAIPYMVDARGTPVMMPQMMGSAPYAQPPFPQQHMFMSLAGGSPSLNGSVRPQFDQSSGFGVEMGNRESLSLRQFLSPGNMGEHSRASVEPSSSLSIGIGGKRKEPETPRWEFPPPWRISLFELSEFINLVASKSTERSPSLLDLTMRKRTLVSVLFLFSLLFLLPDQGRKLHASAEDSTDEVTDPPKVEEKLGGHGGLSTDSDVVHRESESISKKSLRSNAEKFEFQAEVSRLMDIIINSLYSNKDIFLRELISNASDALDKIRFLALTDKDVLGEGDTAKLEIQIKLDKAKKILCIRDRGIGMTKEDLIKNLGTIAKSGTSAFVEKMQSSGDLNLIGQFGVGFYSAYLVADYIEVISKHNDDIQHVWESKADGKFAVSEDTWNEPLGRGTEIRLHLRDEAGEYLEESKLKDLVKRYSEFINFPIHLWASKEVETEVPVEEDESTEEETETPSTEVEKEEDAEDEDSEKKQKTKKVKETVYEWELLNDVKAIWLRSPKEVTEEEYTKFYHSLSKDFSEEKPMAWSHFNAEGDVEFKAVLYVPPKAPHDLYESYYNSNKANLKLYVRRVFISDEFDELLPKYLSFLKGLVDSDTLPLNVSREMLQQHSSLKTIKKKLIRKALDMIRKLAEEDPDEVHDDDKKDVEKSGENDEKKGQYTKFWNEFGKSIKLGIIEDASNRNRLAKLLRFETTKSDGKLTSLDQYIKRMKKGQKDVFYITGSSKEQLEKSPFLERLIKKGYEVIFFTDPVDEYLMQYLMDYEDKKFQNVSKEGLKVGKDSKVKELKEAFKELTKWWKESLASENVDDVKISNRLADTPCVVVTSKFGWSANMERIMQSQTLSDANKQAYMRGKRDESVKETAQLMYQTALIESGFVLNDPKDFAGRIYNSVKSSLKISPDAVAEEEVEAEETETSEDATEAKSDDLPGGGLNIEAEQVEDEAPTKDEL</sequence>
<dbReference type="SMART" id="SM00387">
    <property type="entry name" value="HATPase_c"/>
    <property type="match status" value="1"/>
</dbReference>
<dbReference type="InterPro" id="IPR020568">
    <property type="entry name" value="Ribosomal_Su5_D2-typ_SF"/>
</dbReference>
<evidence type="ECO:0000256" key="6">
    <source>
        <dbReference type="SAM" id="MobiDB-lite"/>
    </source>
</evidence>
<keyword evidence="4" id="KW-0143">Chaperone</keyword>
<feature type="region of interest" description="Disordered" evidence="6">
    <location>
        <begin position="596"/>
        <end position="627"/>
    </location>
</feature>
<feature type="compositionally biased region" description="Acidic residues" evidence="6">
    <location>
        <begin position="1308"/>
        <end position="1317"/>
    </location>
</feature>
<evidence type="ECO:0000256" key="3">
    <source>
        <dbReference type="ARBA" id="ARBA00022840"/>
    </source>
</evidence>
<comment type="caution">
    <text evidence="8">The sequence shown here is derived from an EMBL/GenBank/DDBJ whole genome shotgun (WGS) entry which is preliminary data.</text>
</comment>
<feature type="region of interest" description="Disordered" evidence="6">
    <location>
        <begin position="930"/>
        <end position="960"/>
    </location>
</feature>
<dbReference type="InterPro" id="IPR017923">
    <property type="entry name" value="TFIIS_N"/>
</dbReference>
<comment type="similarity">
    <text evidence="1">Belongs to the heat shock protein 90 family.</text>
</comment>
<dbReference type="Gene3D" id="1.20.120.790">
    <property type="entry name" value="Heat shock protein 90, C-terminal domain"/>
    <property type="match status" value="2"/>
</dbReference>
<dbReference type="Pfam" id="PF00183">
    <property type="entry name" value="HSP90"/>
    <property type="match status" value="1"/>
</dbReference>
<dbReference type="EMBL" id="JAGKQM010000017">
    <property type="protein sequence ID" value="KAH0871091.1"/>
    <property type="molecule type" value="Genomic_DNA"/>
</dbReference>
<feature type="compositionally biased region" description="Basic residues" evidence="6">
    <location>
        <begin position="429"/>
        <end position="440"/>
    </location>
</feature>
<name>A0ABQ7YTQ1_BRANA</name>
<reference evidence="8 9" key="1">
    <citation type="submission" date="2021-05" db="EMBL/GenBank/DDBJ databases">
        <title>Genome Assembly of Synthetic Allotetraploid Brassica napus Reveals Homoeologous Exchanges between Subgenomes.</title>
        <authorList>
            <person name="Davis J.T."/>
        </authorList>
    </citation>
    <scope>NUCLEOTIDE SEQUENCE [LARGE SCALE GENOMIC DNA]</scope>
    <source>
        <strain evidence="9">cv. Da-Ae</strain>
        <tissue evidence="8">Seedling</tissue>
    </source>
</reference>
<dbReference type="SUPFAM" id="SSF54211">
    <property type="entry name" value="Ribosomal protein S5 domain 2-like"/>
    <property type="match status" value="1"/>
</dbReference>
<protein>
    <recommendedName>
        <fullName evidence="7">TFIIS N-terminal domain-containing protein</fullName>
    </recommendedName>
</protein>
<feature type="domain" description="TFIIS N-terminal" evidence="7">
    <location>
        <begin position="73"/>
        <end position="153"/>
    </location>
</feature>
<comment type="subcellular location">
    <subcellularLocation>
        <location evidence="5">Nucleus</location>
    </subcellularLocation>
</comment>
<feature type="compositionally biased region" description="Acidic residues" evidence="6">
    <location>
        <begin position="1286"/>
        <end position="1301"/>
    </location>
</feature>
<keyword evidence="5" id="KW-0539">Nucleus</keyword>
<evidence type="ECO:0000256" key="1">
    <source>
        <dbReference type="ARBA" id="ARBA00008239"/>
    </source>
</evidence>
<evidence type="ECO:0000256" key="2">
    <source>
        <dbReference type="ARBA" id="ARBA00022741"/>
    </source>
</evidence>
<evidence type="ECO:0000259" key="7">
    <source>
        <dbReference type="PROSITE" id="PS51319"/>
    </source>
</evidence>
<feature type="region of interest" description="Disordered" evidence="6">
    <location>
        <begin position="478"/>
        <end position="559"/>
    </location>
</feature>
<feature type="compositionally biased region" description="Basic and acidic residues" evidence="6">
    <location>
        <begin position="1035"/>
        <end position="1044"/>
    </location>
</feature>
<dbReference type="InterPro" id="IPR003594">
    <property type="entry name" value="HATPase_dom"/>
</dbReference>
<feature type="region of interest" description="Disordered" evidence="6">
    <location>
        <begin position="1482"/>
        <end position="1501"/>
    </location>
</feature>
<evidence type="ECO:0000256" key="4">
    <source>
        <dbReference type="ARBA" id="ARBA00023186"/>
    </source>
</evidence>
<dbReference type="Gene3D" id="1.20.930.10">
    <property type="entry name" value="Conserved domain common to transcription factors TFIIS, elongin A, CRSP70"/>
    <property type="match status" value="1"/>
</dbReference>
<feature type="region of interest" description="Disordered" evidence="6">
    <location>
        <begin position="193"/>
        <end position="223"/>
    </location>
</feature>
<dbReference type="NCBIfam" id="NF003555">
    <property type="entry name" value="PRK05218.1"/>
    <property type="match status" value="1"/>
</dbReference>
<dbReference type="Gene3D" id="3.40.50.11260">
    <property type="match status" value="1"/>
</dbReference>
<dbReference type="Proteomes" id="UP000824890">
    <property type="component" value="Unassembled WGS sequence"/>
</dbReference>
<dbReference type="InterPro" id="IPR001404">
    <property type="entry name" value="Hsp90_fam"/>
</dbReference>
<proteinExistence type="inferred from homology"/>
<feature type="region of interest" description="Disordered" evidence="6">
    <location>
        <begin position="1285"/>
        <end position="1324"/>
    </location>
</feature>
<dbReference type="CDD" id="cd16927">
    <property type="entry name" value="HATPase_Hsp90-like"/>
    <property type="match status" value="1"/>
</dbReference>
<feature type="region of interest" description="Disordered" evidence="6">
    <location>
        <begin position="363"/>
        <end position="446"/>
    </location>
</feature>
<feature type="compositionally biased region" description="Basic and acidic residues" evidence="6">
    <location>
        <begin position="1488"/>
        <end position="1501"/>
    </location>
</feature>
<dbReference type="InterPro" id="IPR019805">
    <property type="entry name" value="Heat_shock_protein_90_CS"/>
</dbReference>
<dbReference type="PRINTS" id="PR00775">
    <property type="entry name" value="HEATSHOCK90"/>
</dbReference>
<keyword evidence="3" id="KW-0067">ATP-binding</keyword>
<dbReference type="HAMAP" id="MF_00505">
    <property type="entry name" value="HSP90"/>
    <property type="match status" value="1"/>
</dbReference>
<feature type="compositionally biased region" description="Basic and acidic residues" evidence="6">
    <location>
        <begin position="662"/>
        <end position="671"/>
    </location>
</feature>
<dbReference type="InterPro" id="IPR036890">
    <property type="entry name" value="HATPase_C_sf"/>
</dbReference>
<gene>
    <name evidence="8" type="ORF">HID58_078113</name>
</gene>
<dbReference type="PROSITE" id="PS51319">
    <property type="entry name" value="TFIIS_N"/>
    <property type="match status" value="1"/>
</dbReference>
<dbReference type="Pfam" id="PF08711">
    <property type="entry name" value="Med26"/>
    <property type="match status" value="1"/>
</dbReference>
<dbReference type="SUPFAM" id="SSF110942">
    <property type="entry name" value="HSP90 C-terminal domain"/>
    <property type="match status" value="1"/>
</dbReference>
<feature type="region of interest" description="Disordered" evidence="6">
    <location>
        <begin position="1747"/>
        <end position="1796"/>
    </location>
</feature>
<dbReference type="InterPro" id="IPR037196">
    <property type="entry name" value="HSP90_C"/>
</dbReference>
<feature type="region of interest" description="Disordered" evidence="6">
    <location>
        <begin position="643"/>
        <end position="683"/>
    </location>
</feature>
<dbReference type="Pfam" id="PF13589">
    <property type="entry name" value="HATPase_c_3"/>
    <property type="match status" value="1"/>
</dbReference>
<dbReference type="Gene3D" id="3.30.230.80">
    <property type="match status" value="1"/>
</dbReference>